<protein>
    <submittedName>
        <fullName evidence="2">Stp protein</fullName>
    </submittedName>
</protein>
<dbReference type="PANTHER" id="PTHR13832:SF860">
    <property type="entry name" value="PROTEIN PHOSPHATASE PHPP"/>
    <property type="match status" value="1"/>
</dbReference>
<dbReference type="Gene3D" id="3.60.40.10">
    <property type="entry name" value="PPM-type phosphatase domain"/>
    <property type="match status" value="1"/>
</dbReference>
<dbReference type="CDD" id="cd00143">
    <property type="entry name" value="PP2Cc"/>
    <property type="match status" value="1"/>
</dbReference>
<dbReference type="Proteomes" id="UP000051249">
    <property type="component" value="Unassembled WGS sequence"/>
</dbReference>
<reference evidence="2 3" key="1">
    <citation type="journal article" date="2015" name="Genome Announc.">
        <title>Expanding the biotechnology potential of lactobacilli through comparative genomics of 213 strains and associated genera.</title>
        <authorList>
            <person name="Sun Z."/>
            <person name="Harris H.M."/>
            <person name="McCann A."/>
            <person name="Guo C."/>
            <person name="Argimon S."/>
            <person name="Zhang W."/>
            <person name="Yang X."/>
            <person name="Jeffery I.B."/>
            <person name="Cooney J.C."/>
            <person name="Kagawa T.F."/>
            <person name="Liu W."/>
            <person name="Song Y."/>
            <person name="Salvetti E."/>
            <person name="Wrobel A."/>
            <person name="Rasinkangas P."/>
            <person name="Parkhill J."/>
            <person name="Rea M.C."/>
            <person name="O'Sullivan O."/>
            <person name="Ritari J."/>
            <person name="Douillard F.P."/>
            <person name="Paul Ross R."/>
            <person name="Yang R."/>
            <person name="Briner A.E."/>
            <person name="Felis G.E."/>
            <person name="de Vos W.M."/>
            <person name="Barrangou R."/>
            <person name="Klaenhammer T.R."/>
            <person name="Caufield P.W."/>
            <person name="Cui Y."/>
            <person name="Zhang H."/>
            <person name="O'Toole P.W."/>
        </authorList>
    </citation>
    <scope>NUCLEOTIDE SEQUENCE [LARGE SCALE GENOMIC DNA]</scope>
    <source>
        <strain evidence="2 3">DSM 23026</strain>
    </source>
</reference>
<gene>
    <name evidence="2" type="ORF">IV88_GL000398</name>
</gene>
<dbReference type="InterPro" id="IPR015655">
    <property type="entry name" value="PP2C"/>
</dbReference>
<dbReference type="SMART" id="SM00332">
    <property type="entry name" value="PP2Cc"/>
    <property type="match status" value="1"/>
</dbReference>
<dbReference type="AlphaFoldDB" id="A0A0R2NMU3"/>
<dbReference type="SMART" id="SM00331">
    <property type="entry name" value="PP2C_SIG"/>
    <property type="match status" value="1"/>
</dbReference>
<feature type="domain" description="PPM-type phosphatase" evidence="1">
    <location>
        <begin position="5"/>
        <end position="247"/>
    </location>
</feature>
<dbReference type="Pfam" id="PF13672">
    <property type="entry name" value="PP2C_2"/>
    <property type="match status" value="1"/>
</dbReference>
<dbReference type="PANTHER" id="PTHR13832">
    <property type="entry name" value="PROTEIN PHOSPHATASE 2C"/>
    <property type="match status" value="1"/>
</dbReference>
<dbReference type="InterPro" id="IPR001932">
    <property type="entry name" value="PPM-type_phosphatase-like_dom"/>
</dbReference>
<dbReference type="PROSITE" id="PS51746">
    <property type="entry name" value="PPM_2"/>
    <property type="match status" value="1"/>
</dbReference>
<sequence length="253" mass="28025">MIHLKYAFLSDTGKVRKNNQDYVGIFKNKYGVILTIVADGVGGRRGGDVASEMAVSHIGQLFESSRVDNESKGTNWLKREINAENRQILKTAESYTDLSGMGTTIVVAMFIERTVLITNLGDSRCYRYEADNNSLTQLSTDHSLVNEMIQRGELTEEEARIHPQKNIITRSLGISNQIKLDISSFEMNNDDQFLLCTDGLTNQVDDPTLSQVLGDDSLSLEEKCTKLVDMANAAGGPDNITALVVKNDQEEVK</sequence>
<evidence type="ECO:0000313" key="3">
    <source>
        <dbReference type="Proteomes" id="UP000051249"/>
    </source>
</evidence>
<dbReference type="NCBIfam" id="NF033484">
    <property type="entry name" value="Stp1_PP2C_phos"/>
    <property type="match status" value="1"/>
</dbReference>
<keyword evidence="3" id="KW-1185">Reference proteome</keyword>
<dbReference type="InterPro" id="IPR036457">
    <property type="entry name" value="PPM-type-like_dom_sf"/>
</dbReference>
<dbReference type="GO" id="GO:0004722">
    <property type="term" value="F:protein serine/threonine phosphatase activity"/>
    <property type="evidence" value="ECO:0007669"/>
    <property type="project" value="InterPro"/>
</dbReference>
<accession>A0A0R2NMU3</accession>
<dbReference type="EMBL" id="JQCQ01000015">
    <property type="protein sequence ID" value="KRO25171.1"/>
    <property type="molecule type" value="Genomic_DNA"/>
</dbReference>
<name>A0A0R2NMU3_9LACO</name>
<organism evidence="2 3">
    <name type="scientific">Pediococcus argentinicus</name>
    <dbReference type="NCBI Taxonomy" id="480391"/>
    <lineage>
        <taxon>Bacteria</taxon>
        <taxon>Bacillati</taxon>
        <taxon>Bacillota</taxon>
        <taxon>Bacilli</taxon>
        <taxon>Lactobacillales</taxon>
        <taxon>Lactobacillaceae</taxon>
        <taxon>Pediococcus</taxon>
    </lineage>
</organism>
<proteinExistence type="predicted"/>
<evidence type="ECO:0000313" key="2">
    <source>
        <dbReference type="EMBL" id="KRO25171.1"/>
    </source>
</evidence>
<comment type="caution">
    <text evidence="2">The sequence shown here is derived from an EMBL/GenBank/DDBJ whole genome shotgun (WGS) entry which is preliminary data.</text>
</comment>
<evidence type="ECO:0000259" key="1">
    <source>
        <dbReference type="PROSITE" id="PS51746"/>
    </source>
</evidence>
<dbReference type="SUPFAM" id="SSF81606">
    <property type="entry name" value="PP2C-like"/>
    <property type="match status" value="1"/>
</dbReference>
<dbReference type="PATRIC" id="fig|480391.4.peg.402"/>